<feature type="compositionally biased region" description="Polar residues" evidence="1">
    <location>
        <begin position="1"/>
        <end position="29"/>
    </location>
</feature>
<protein>
    <submittedName>
        <fullName evidence="2">Uncharacterized protein</fullName>
    </submittedName>
</protein>
<dbReference type="AlphaFoldDB" id="A0A238XQU6"/>
<name>A0A238XQU6_9RHOB</name>
<proteinExistence type="predicted"/>
<feature type="region of interest" description="Disordered" evidence="1">
    <location>
        <begin position="78"/>
        <end position="121"/>
    </location>
</feature>
<dbReference type="EMBL" id="FZNN01000012">
    <property type="protein sequence ID" value="SNR61416.1"/>
    <property type="molecule type" value="Genomic_DNA"/>
</dbReference>
<gene>
    <name evidence="2" type="ORF">SAMN06265370_112130</name>
</gene>
<dbReference type="Proteomes" id="UP000198417">
    <property type="component" value="Unassembled WGS sequence"/>
</dbReference>
<sequence length="171" mass="16896">MINSATNSGVMLSQNRQNSPLTQNQSTKLAETLSRYDADNLSDDDAKALVTSIRELGIKAGSGLADALGAAGIDAGDLAQKAGIGGPGGPPGGKGGPGGPPPGGKGGPPPGGGQGAKGVESVDEAVVSLIKDAAEAYEASEDEESSFADILAAKLEEAGYDPSQPVVDFYA</sequence>
<reference evidence="2 3" key="1">
    <citation type="submission" date="2017-06" db="EMBL/GenBank/DDBJ databases">
        <authorList>
            <person name="Kim H.J."/>
            <person name="Triplett B.A."/>
        </authorList>
    </citation>
    <scope>NUCLEOTIDE SEQUENCE [LARGE SCALE GENOMIC DNA]</scope>
    <source>
        <strain evidence="2 3">DSM 29052</strain>
    </source>
</reference>
<feature type="compositionally biased region" description="Pro residues" evidence="1">
    <location>
        <begin position="98"/>
        <end position="111"/>
    </location>
</feature>
<accession>A0A238XQU6</accession>
<feature type="region of interest" description="Disordered" evidence="1">
    <location>
        <begin position="1"/>
        <end position="30"/>
    </location>
</feature>
<dbReference type="RefSeq" id="WP_089271465.1">
    <property type="nucleotide sequence ID" value="NZ_FZNN01000012.1"/>
</dbReference>
<evidence type="ECO:0000256" key="1">
    <source>
        <dbReference type="SAM" id="MobiDB-lite"/>
    </source>
</evidence>
<feature type="compositionally biased region" description="Gly residues" evidence="1">
    <location>
        <begin position="83"/>
        <end position="97"/>
    </location>
</feature>
<evidence type="ECO:0000313" key="2">
    <source>
        <dbReference type="EMBL" id="SNR61416.1"/>
    </source>
</evidence>
<keyword evidence="3" id="KW-1185">Reference proteome</keyword>
<evidence type="ECO:0000313" key="3">
    <source>
        <dbReference type="Proteomes" id="UP000198417"/>
    </source>
</evidence>
<organism evidence="2 3">
    <name type="scientific">Puniceibacterium sediminis</name>
    <dbReference type="NCBI Taxonomy" id="1608407"/>
    <lineage>
        <taxon>Bacteria</taxon>
        <taxon>Pseudomonadati</taxon>
        <taxon>Pseudomonadota</taxon>
        <taxon>Alphaproteobacteria</taxon>
        <taxon>Rhodobacterales</taxon>
        <taxon>Paracoccaceae</taxon>
        <taxon>Puniceibacterium</taxon>
    </lineage>
</organism>